<evidence type="ECO:0000313" key="6">
    <source>
        <dbReference type="EMBL" id="MCE7002803.1"/>
    </source>
</evidence>
<protein>
    <submittedName>
        <fullName evidence="6">Histidine kinase</fullName>
    </submittedName>
</protein>
<evidence type="ECO:0000259" key="5">
    <source>
        <dbReference type="Pfam" id="PF07730"/>
    </source>
</evidence>
<gene>
    <name evidence="6" type="ORF">LWC34_08160</name>
</gene>
<feature type="transmembrane region" description="Helical" evidence="4">
    <location>
        <begin position="44"/>
        <end position="68"/>
    </location>
</feature>
<keyword evidence="4" id="KW-0472">Membrane</keyword>
<dbReference type="InterPro" id="IPR036890">
    <property type="entry name" value="HATPase_C_sf"/>
</dbReference>
<dbReference type="CDD" id="cd16917">
    <property type="entry name" value="HATPase_UhpB-NarQ-NarX-like"/>
    <property type="match status" value="1"/>
</dbReference>
<keyword evidence="3" id="KW-0902">Two-component regulatory system</keyword>
<dbReference type="Gene3D" id="1.20.5.1930">
    <property type="match status" value="1"/>
</dbReference>
<feature type="transmembrane region" description="Helical" evidence="4">
    <location>
        <begin position="125"/>
        <end position="142"/>
    </location>
</feature>
<keyword evidence="4" id="KW-1133">Transmembrane helix</keyword>
<dbReference type="PANTHER" id="PTHR24421:SF63">
    <property type="entry name" value="SENSOR HISTIDINE KINASE DESK"/>
    <property type="match status" value="1"/>
</dbReference>
<feature type="transmembrane region" description="Helical" evidence="4">
    <location>
        <begin position="16"/>
        <end position="38"/>
    </location>
</feature>
<evidence type="ECO:0000256" key="3">
    <source>
        <dbReference type="ARBA" id="ARBA00023012"/>
    </source>
</evidence>
<dbReference type="SUPFAM" id="SSF55874">
    <property type="entry name" value="ATPase domain of HSP90 chaperone/DNA topoisomerase II/histidine kinase"/>
    <property type="match status" value="1"/>
</dbReference>
<keyword evidence="4" id="KW-0812">Transmembrane</keyword>
<evidence type="ECO:0000256" key="1">
    <source>
        <dbReference type="ARBA" id="ARBA00022679"/>
    </source>
</evidence>
<feature type="domain" description="Signal transduction histidine kinase subgroup 3 dimerisation and phosphoacceptor" evidence="5">
    <location>
        <begin position="191"/>
        <end position="254"/>
    </location>
</feature>
<comment type="caution">
    <text evidence="6">The sequence shown here is derived from an EMBL/GenBank/DDBJ whole genome shotgun (WGS) entry which is preliminary data.</text>
</comment>
<feature type="transmembrane region" description="Helical" evidence="4">
    <location>
        <begin position="80"/>
        <end position="99"/>
    </location>
</feature>
<reference evidence="6 7" key="1">
    <citation type="submission" date="2021-12" db="EMBL/GenBank/DDBJ databases">
        <title>Genome sequence of Kibdelosporangium philippinense ATCC 49844.</title>
        <authorList>
            <person name="Fedorov E.A."/>
            <person name="Omeragic M."/>
            <person name="Shalygina K.F."/>
            <person name="Maclea K.S."/>
        </authorList>
    </citation>
    <scope>NUCLEOTIDE SEQUENCE [LARGE SCALE GENOMIC DNA]</scope>
    <source>
        <strain evidence="6 7">ATCC 49844</strain>
    </source>
</reference>
<keyword evidence="7" id="KW-1185">Reference proteome</keyword>
<dbReference type="RefSeq" id="WP_233724317.1">
    <property type="nucleotide sequence ID" value="NZ_JAJVCN010000001.1"/>
</dbReference>
<keyword evidence="2 6" id="KW-0418">Kinase</keyword>
<accession>A0ABS8Z6V7</accession>
<dbReference type="InterPro" id="IPR050482">
    <property type="entry name" value="Sensor_HK_TwoCompSys"/>
</dbReference>
<name>A0ABS8Z6V7_9PSEU</name>
<evidence type="ECO:0000256" key="2">
    <source>
        <dbReference type="ARBA" id="ARBA00022777"/>
    </source>
</evidence>
<dbReference type="Pfam" id="PF07730">
    <property type="entry name" value="HisKA_3"/>
    <property type="match status" value="1"/>
</dbReference>
<dbReference type="Proteomes" id="UP001521150">
    <property type="component" value="Unassembled WGS sequence"/>
</dbReference>
<dbReference type="EMBL" id="JAJVCN010000001">
    <property type="protein sequence ID" value="MCE7002803.1"/>
    <property type="molecule type" value="Genomic_DNA"/>
</dbReference>
<organism evidence="6 7">
    <name type="scientific">Kibdelosporangium philippinense</name>
    <dbReference type="NCBI Taxonomy" id="211113"/>
    <lineage>
        <taxon>Bacteria</taxon>
        <taxon>Bacillati</taxon>
        <taxon>Actinomycetota</taxon>
        <taxon>Actinomycetes</taxon>
        <taxon>Pseudonocardiales</taxon>
        <taxon>Pseudonocardiaceae</taxon>
        <taxon>Kibdelosporangium</taxon>
    </lineage>
</organism>
<sequence length="373" mass="39720">MNSILPVEPMLRRARAVTLGSLAVTVLTSLIMPGIGILRDQRPLWIVLGIISVLAFAATQAGALYATVTPWLPEGARRRLLLAFGIASVLTLPLAAPVGGGRWETWAWIGGSIIGSLPMLKVGRIPAIAVSLGVFVAAGLLADRLIPALVIVASVAAAVIAMSVAHLWLWDMLLQARKGREAQAQLAASEERLRFARDVHDVLGHDLSLITLKAELAARLAQGDAAREAAEVQQLAVKALANLRAAVHGYRAVDLGKQLEAIAEVLQSSGVRCTVTQPPDELPEVIATRLAAVLREASTNMLRHSKAKWCRIDVTREGEEVRMTVANDGARDVAPDPHSSGLAGLADRLAETGGRLRTRQENGVFTLEASIKP</sequence>
<evidence type="ECO:0000256" key="4">
    <source>
        <dbReference type="SAM" id="Phobius"/>
    </source>
</evidence>
<proteinExistence type="predicted"/>
<evidence type="ECO:0000313" key="7">
    <source>
        <dbReference type="Proteomes" id="UP001521150"/>
    </source>
</evidence>
<dbReference type="GO" id="GO:0016301">
    <property type="term" value="F:kinase activity"/>
    <property type="evidence" value="ECO:0007669"/>
    <property type="project" value="UniProtKB-KW"/>
</dbReference>
<dbReference type="PANTHER" id="PTHR24421">
    <property type="entry name" value="NITRATE/NITRITE SENSOR PROTEIN NARX-RELATED"/>
    <property type="match status" value="1"/>
</dbReference>
<keyword evidence="1" id="KW-0808">Transferase</keyword>
<dbReference type="Gene3D" id="3.30.565.10">
    <property type="entry name" value="Histidine kinase-like ATPase, C-terminal domain"/>
    <property type="match status" value="1"/>
</dbReference>
<feature type="transmembrane region" description="Helical" evidence="4">
    <location>
        <begin position="148"/>
        <end position="170"/>
    </location>
</feature>
<dbReference type="InterPro" id="IPR011712">
    <property type="entry name" value="Sig_transdc_His_kin_sub3_dim/P"/>
</dbReference>